<dbReference type="EMBL" id="JAXIVS010000001">
    <property type="protein sequence ID" value="MDY7225140.1"/>
    <property type="molecule type" value="Genomic_DNA"/>
</dbReference>
<reference evidence="1 2" key="1">
    <citation type="submission" date="2023-12" db="EMBL/GenBank/DDBJ databases">
        <title>the genome sequence of Hyalangium sp. s54d21.</title>
        <authorList>
            <person name="Zhang X."/>
        </authorList>
    </citation>
    <scope>NUCLEOTIDE SEQUENCE [LARGE SCALE GENOMIC DNA]</scope>
    <source>
        <strain evidence="2">s54d21</strain>
    </source>
</reference>
<keyword evidence="2" id="KW-1185">Reference proteome</keyword>
<dbReference type="RefSeq" id="WP_321543858.1">
    <property type="nucleotide sequence ID" value="NZ_JAXIVS010000001.1"/>
</dbReference>
<gene>
    <name evidence="1" type="ORF">SYV04_02050</name>
</gene>
<comment type="caution">
    <text evidence="1">The sequence shown here is derived from an EMBL/GenBank/DDBJ whole genome shotgun (WGS) entry which is preliminary data.</text>
</comment>
<evidence type="ECO:0008006" key="3">
    <source>
        <dbReference type="Google" id="ProtNLM"/>
    </source>
</evidence>
<proteinExistence type="predicted"/>
<dbReference type="Proteomes" id="UP001291309">
    <property type="component" value="Unassembled WGS sequence"/>
</dbReference>
<organism evidence="1 2">
    <name type="scientific">Hyalangium rubrum</name>
    <dbReference type="NCBI Taxonomy" id="3103134"/>
    <lineage>
        <taxon>Bacteria</taxon>
        <taxon>Pseudomonadati</taxon>
        <taxon>Myxococcota</taxon>
        <taxon>Myxococcia</taxon>
        <taxon>Myxococcales</taxon>
        <taxon>Cystobacterineae</taxon>
        <taxon>Archangiaceae</taxon>
        <taxon>Hyalangium</taxon>
    </lineage>
</organism>
<protein>
    <recommendedName>
        <fullName evidence="3">Immunity protein 52 domain-containing protein</fullName>
    </recommendedName>
</protein>
<evidence type="ECO:0000313" key="1">
    <source>
        <dbReference type="EMBL" id="MDY7225140.1"/>
    </source>
</evidence>
<evidence type="ECO:0000313" key="2">
    <source>
        <dbReference type="Proteomes" id="UP001291309"/>
    </source>
</evidence>
<name>A0ABU5GVD8_9BACT</name>
<accession>A0ABU5GVD8</accession>
<sequence>MKHVTTYITFPPGVPSGAVVREILQRAFETYRWFRPMKYGQASLDGRLDPDRIDFDALVNLYERKSNLTVTTRTDRDYLILYPAKPIDPPYTGKLIWATSAAEASKAAWRSNHLQQVLTLMRLVGSPLAQAGLDADYERKKWRLVPDPDGLAATEVYTVRDYSEGLVGLTWRNFLGPPFVRLFGERLASLPSETRQELGDDTVLIQPYALPAQAGTSEATARERQLIAHLGPECFYDHEHHRKPTRLPELPSPPA</sequence>